<sequence>MTLKGNLLFNGDFETGTSEGWVNGAFGKAGECSFFVTSLYMLRGNYGGMLAAPTEFANSYMAYNKTFALEEYEAYLYLLPVRINAGLCCQAYLYGLDDKGNLIDEFPLGYNDETGYWRTFQAIIRGYADVTHFQVGLYFWGYNIGDTMLFDEVKLFPLKSVKSHMLVDGAEINNLTSDTTKYYLLSCLGRCQLKSILWVTDVEGTDPTLDVEITVILFKPYSLYYTIKHTTVTEKMSEDKTVELPEVSAIKVDYKVGGTNPSFDLYHALRIIPL</sequence>
<reference evidence="1 2" key="1">
    <citation type="submission" date="2022-09" db="EMBL/GenBank/DDBJ databases">
        <title>Evolutionary Diversification of Methanotrophic Ca. Methanophagales (ANME-1) and Their Expansive Virome.</title>
        <authorList>
            <person name="Laso-Perez R."/>
            <person name="Wu F."/>
            <person name="Cremiere A."/>
            <person name="Speth D.R."/>
            <person name="Magyar J.S."/>
            <person name="Krupovic M."/>
            <person name="Orphan V."/>
        </authorList>
    </citation>
    <scope>NUCLEOTIDE SEQUENCE [LARGE SCALE GENOMIC DNA]</scope>
    <source>
        <strain evidence="1">PBV304</strain>
    </source>
</reference>
<evidence type="ECO:0000313" key="1">
    <source>
        <dbReference type="EMBL" id="UYL65038.1"/>
    </source>
</evidence>
<protein>
    <submittedName>
        <fullName evidence="1">Uncharacterized protein</fullName>
    </submittedName>
</protein>
<accession>A0AA46TDL5</accession>
<dbReference type="Proteomes" id="UP001156239">
    <property type="component" value="Segment"/>
</dbReference>
<evidence type="ECO:0000313" key="2">
    <source>
        <dbReference type="Proteomes" id="UP001156239"/>
    </source>
</evidence>
<proteinExistence type="predicted"/>
<keyword evidence="2" id="KW-1185">Reference proteome</keyword>
<name>A0AA46TDL5_9VIRU</name>
<gene>
    <name evidence="1" type="ORF">OBKJMPBA_00006</name>
</gene>
<dbReference type="EMBL" id="OP548099">
    <property type="protein sequence ID" value="UYL65038.1"/>
    <property type="molecule type" value="Genomic_DNA"/>
</dbReference>
<dbReference type="Gene3D" id="2.60.120.260">
    <property type="entry name" value="Galactose-binding domain-like"/>
    <property type="match status" value="1"/>
</dbReference>
<organism evidence="1 2">
    <name type="scientific">Methanophagales virus PBV304</name>
    <dbReference type="NCBI Taxonomy" id="3071309"/>
    <lineage>
        <taxon>Viruses</taxon>
        <taxon>Varidnaviria</taxon>
        <taxon>Abadenavirae</taxon>
        <taxon>Produgelaviricota</taxon>
        <taxon>Belvinaviricetes</taxon>
        <taxon>Coyopavirales</taxon>
        <taxon>Chaacviridae</taxon>
        <taxon>Homochaacvirus</taxon>
        <taxon>Homochaacvirus pescaderoense</taxon>
    </lineage>
</organism>